<reference evidence="3 4" key="1">
    <citation type="submission" date="2016-10" db="EMBL/GenBank/DDBJ databases">
        <authorList>
            <person name="de Groot N.N."/>
        </authorList>
    </citation>
    <scope>NUCLEOTIDE SEQUENCE [LARGE SCALE GENOMIC DNA]</scope>
    <source>
        <strain evidence="3 4">CPCC 201354</strain>
    </source>
</reference>
<keyword evidence="2" id="KW-0472">Membrane</keyword>
<keyword evidence="4" id="KW-1185">Reference proteome</keyword>
<evidence type="ECO:0000256" key="2">
    <source>
        <dbReference type="SAM" id="Phobius"/>
    </source>
</evidence>
<evidence type="ECO:0000313" key="3">
    <source>
        <dbReference type="EMBL" id="SDI11920.1"/>
    </source>
</evidence>
<sequence>MRRDLGRHRRGQRDPAHYVQDDPGPGPGAEQWSDRIWSQISPTGERPRSAIGLRVVLACFGFLVCTAFAVLSALLGWIGLAVLMGVLAVIALADLAVLACRHQERRHEQERRRERR</sequence>
<proteinExistence type="predicted"/>
<feature type="region of interest" description="Disordered" evidence="1">
    <location>
        <begin position="1"/>
        <end position="47"/>
    </location>
</feature>
<name>A0A1G8HZQ4_9ACTN</name>
<protein>
    <submittedName>
        <fullName evidence="3">Uncharacterized protein</fullName>
    </submittedName>
</protein>
<dbReference type="RefSeq" id="WP_093174188.1">
    <property type="nucleotide sequence ID" value="NZ_FNCN01000034.1"/>
</dbReference>
<dbReference type="Proteomes" id="UP000198923">
    <property type="component" value="Unassembled WGS sequence"/>
</dbReference>
<feature type="compositionally biased region" description="Basic residues" evidence="1">
    <location>
        <begin position="1"/>
        <end position="11"/>
    </location>
</feature>
<organism evidence="3 4">
    <name type="scientific">Sinosporangium album</name>
    <dbReference type="NCBI Taxonomy" id="504805"/>
    <lineage>
        <taxon>Bacteria</taxon>
        <taxon>Bacillati</taxon>
        <taxon>Actinomycetota</taxon>
        <taxon>Actinomycetes</taxon>
        <taxon>Streptosporangiales</taxon>
        <taxon>Streptosporangiaceae</taxon>
        <taxon>Sinosporangium</taxon>
    </lineage>
</organism>
<keyword evidence="2" id="KW-1133">Transmembrane helix</keyword>
<dbReference type="AlphaFoldDB" id="A0A1G8HZQ4"/>
<dbReference type="STRING" id="504805.SAMN05421505_13464"/>
<gene>
    <name evidence="3" type="ORF">SAMN05421505_13464</name>
</gene>
<evidence type="ECO:0000256" key="1">
    <source>
        <dbReference type="SAM" id="MobiDB-lite"/>
    </source>
</evidence>
<accession>A0A1G8HZQ4</accession>
<keyword evidence="2" id="KW-0812">Transmembrane</keyword>
<dbReference type="EMBL" id="FNCN01000034">
    <property type="protein sequence ID" value="SDI11920.1"/>
    <property type="molecule type" value="Genomic_DNA"/>
</dbReference>
<dbReference type="Pfam" id="PF19870">
    <property type="entry name" value="DUF6343"/>
    <property type="match status" value="1"/>
</dbReference>
<dbReference type="OrthoDB" id="3544202at2"/>
<feature type="transmembrane region" description="Helical" evidence="2">
    <location>
        <begin position="51"/>
        <end position="71"/>
    </location>
</feature>
<dbReference type="InterPro" id="IPR045924">
    <property type="entry name" value="DUF6343"/>
</dbReference>
<evidence type="ECO:0000313" key="4">
    <source>
        <dbReference type="Proteomes" id="UP000198923"/>
    </source>
</evidence>
<feature type="transmembrane region" description="Helical" evidence="2">
    <location>
        <begin position="77"/>
        <end position="100"/>
    </location>
</feature>